<feature type="compositionally biased region" description="Low complexity" evidence="2">
    <location>
        <begin position="80"/>
        <end position="93"/>
    </location>
</feature>
<feature type="compositionally biased region" description="Pro residues" evidence="2">
    <location>
        <begin position="70"/>
        <end position="79"/>
    </location>
</feature>
<evidence type="ECO:0000259" key="3">
    <source>
        <dbReference type="PROSITE" id="PS50108"/>
    </source>
</evidence>
<dbReference type="InterPro" id="IPR000198">
    <property type="entry name" value="RhoGAP_dom"/>
</dbReference>
<feature type="compositionally biased region" description="Low complexity" evidence="2">
    <location>
        <begin position="42"/>
        <end position="53"/>
    </location>
</feature>
<dbReference type="SMART" id="SM00324">
    <property type="entry name" value="RhoGAP"/>
    <property type="match status" value="1"/>
</dbReference>
<dbReference type="InterPro" id="IPR008936">
    <property type="entry name" value="Rho_GTPase_activation_prot"/>
</dbReference>
<dbReference type="OrthoDB" id="79452at2759"/>
<accession>F4PSE6</accession>
<dbReference type="KEGG" id="dfa:DFA_01362"/>
<dbReference type="PANTHER" id="PTHR45876">
    <property type="entry name" value="FI04035P"/>
    <property type="match status" value="1"/>
</dbReference>
<dbReference type="PROSITE" id="PS50238">
    <property type="entry name" value="RHOGAP"/>
    <property type="match status" value="1"/>
</dbReference>
<organism evidence="5 6">
    <name type="scientific">Cavenderia fasciculata</name>
    <name type="common">Slime mold</name>
    <name type="synonym">Dictyostelium fasciculatum</name>
    <dbReference type="NCBI Taxonomy" id="261658"/>
    <lineage>
        <taxon>Eukaryota</taxon>
        <taxon>Amoebozoa</taxon>
        <taxon>Evosea</taxon>
        <taxon>Eumycetozoa</taxon>
        <taxon>Dictyostelia</taxon>
        <taxon>Acytosteliales</taxon>
        <taxon>Cavenderiaceae</taxon>
        <taxon>Cavenderia</taxon>
    </lineage>
</organism>
<evidence type="ECO:0000259" key="4">
    <source>
        <dbReference type="PROSITE" id="PS50238"/>
    </source>
</evidence>
<dbReference type="GO" id="GO:0005737">
    <property type="term" value="C:cytoplasm"/>
    <property type="evidence" value="ECO:0007669"/>
    <property type="project" value="TreeGrafter"/>
</dbReference>
<reference evidence="6" key="1">
    <citation type="journal article" date="2011" name="Genome Res.">
        <title>Phylogeny-wide analysis of social amoeba genomes highlights ancient origins for complex intercellular communication.</title>
        <authorList>
            <person name="Heidel A.J."/>
            <person name="Lawal H.M."/>
            <person name="Felder M."/>
            <person name="Schilde C."/>
            <person name="Helps N.R."/>
            <person name="Tunggal B."/>
            <person name="Rivero F."/>
            <person name="John U."/>
            <person name="Schleicher M."/>
            <person name="Eichinger L."/>
            <person name="Platzer M."/>
            <person name="Noegel A.A."/>
            <person name="Schaap P."/>
            <person name="Gloeckner G."/>
        </authorList>
    </citation>
    <scope>NUCLEOTIDE SEQUENCE [LARGE SCALE GENOMIC DNA]</scope>
    <source>
        <strain evidence="6">SH3</strain>
    </source>
</reference>
<proteinExistence type="predicted"/>
<dbReference type="GO" id="GO:0005096">
    <property type="term" value="F:GTPase activator activity"/>
    <property type="evidence" value="ECO:0007669"/>
    <property type="project" value="UniProtKB-KW"/>
</dbReference>
<protein>
    <submittedName>
        <fullName evidence="5">RhoGAP domain-containing protein</fullName>
    </submittedName>
</protein>
<keyword evidence="6" id="KW-1185">Reference proteome</keyword>
<dbReference type="RefSeq" id="XP_004359326.1">
    <property type="nucleotide sequence ID" value="XM_004359269.1"/>
</dbReference>
<feature type="compositionally biased region" description="Low complexity" evidence="2">
    <location>
        <begin position="383"/>
        <end position="397"/>
    </location>
</feature>
<dbReference type="PROSITE" id="PS50108">
    <property type="entry name" value="CRIB"/>
    <property type="match status" value="1"/>
</dbReference>
<dbReference type="Proteomes" id="UP000007797">
    <property type="component" value="Unassembled WGS sequence"/>
</dbReference>
<dbReference type="SUPFAM" id="SSF48350">
    <property type="entry name" value="GTPase activation domain, GAP"/>
    <property type="match status" value="1"/>
</dbReference>
<dbReference type="GeneID" id="14872848"/>
<feature type="compositionally biased region" description="Pro residues" evidence="2">
    <location>
        <begin position="398"/>
        <end position="411"/>
    </location>
</feature>
<gene>
    <name evidence="5" type="primary">gacD</name>
    <name evidence="5" type="ORF">DFA_01362</name>
</gene>
<keyword evidence="1" id="KW-0343">GTPase activation</keyword>
<feature type="domain" description="Rho-GAP" evidence="4">
    <location>
        <begin position="166"/>
        <end position="357"/>
    </location>
</feature>
<evidence type="ECO:0000256" key="1">
    <source>
        <dbReference type="ARBA" id="ARBA00022468"/>
    </source>
</evidence>
<sequence length="522" mass="57837">MSKRFNLQKEFEISSPSSFQHVQHIGAVLTNTNQQQQLQQINNNSNNNNTNQTDLSPPPRKASILGPAPQYTPPLPPPSSSSFKRNNNINPIPTTTFAAADISTTMSSPRSIQQQQQAKEHQILHTPPQRPVRLNQQQQRELQNAKTNAKATIISSKLKRFFTHRPSRDSLYERHILTAPNVNLSFVNIFKIITAIKKANAIKTEGLFRVNGNADTIRALWQALNDPENVISFDTNHHDLAGLLKLYLREARFPLIPIELFPNGTTPTRVDDIKDFVTKLPNENIKILQYIIEFLEQVASNSSVNKMAPMAIGVCFAPNMVRSISSDPAQQTTDSLTQIQNHCSMITAMIENKQTIFGATTSPSTLSPSTTSDELVPDRGGDSTTTSPSTSSTSSTALPPPPPLLFVPPPALPSFPSSKSITDFKSYPLPPPLYQSATNQSVEDLQAILSGAERDEEWENSALYEELTNLLIEDISSGNKDYITNRLTNLFLTDPDNFKAFLRETLGVEGLISLLELVLTLE</sequence>
<evidence type="ECO:0000313" key="5">
    <source>
        <dbReference type="EMBL" id="EGG21476.1"/>
    </source>
</evidence>
<dbReference type="EMBL" id="GL883010">
    <property type="protein sequence ID" value="EGG21476.1"/>
    <property type="molecule type" value="Genomic_DNA"/>
</dbReference>
<dbReference type="Gene3D" id="1.10.555.10">
    <property type="entry name" value="Rho GTPase activation protein"/>
    <property type="match status" value="1"/>
</dbReference>
<feature type="domain" description="CRIB" evidence="3">
    <location>
        <begin position="13"/>
        <end position="26"/>
    </location>
</feature>
<evidence type="ECO:0000256" key="2">
    <source>
        <dbReference type="SAM" id="MobiDB-lite"/>
    </source>
</evidence>
<dbReference type="GO" id="GO:0007165">
    <property type="term" value="P:signal transduction"/>
    <property type="evidence" value="ECO:0007669"/>
    <property type="project" value="InterPro"/>
</dbReference>
<evidence type="ECO:0000313" key="6">
    <source>
        <dbReference type="Proteomes" id="UP000007797"/>
    </source>
</evidence>
<dbReference type="Pfam" id="PF00620">
    <property type="entry name" value="RhoGAP"/>
    <property type="match status" value="1"/>
</dbReference>
<feature type="compositionally biased region" description="Low complexity" evidence="2">
    <location>
        <begin position="360"/>
        <end position="372"/>
    </location>
</feature>
<dbReference type="AlphaFoldDB" id="F4PSE6"/>
<feature type="region of interest" description="Disordered" evidence="2">
    <location>
        <begin position="359"/>
        <end position="411"/>
    </location>
</feature>
<dbReference type="OMA" id="NIQSHCN"/>
<dbReference type="InterPro" id="IPR000095">
    <property type="entry name" value="CRIB_dom"/>
</dbReference>
<feature type="region of interest" description="Disordered" evidence="2">
    <location>
        <begin position="42"/>
        <end position="93"/>
    </location>
</feature>
<dbReference type="CDD" id="cd00159">
    <property type="entry name" value="RhoGAP"/>
    <property type="match status" value="1"/>
</dbReference>
<name>F4PSE6_CACFS</name>
<dbReference type="PANTHER" id="PTHR45876:SF2">
    <property type="entry name" value="RHO GTPASE-ACTIVATING PROTEIN GACD"/>
    <property type="match status" value="1"/>
</dbReference>